<feature type="compositionally biased region" description="Basic and acidic residues" evidence="1">
    <location>
        <begin position="174"/>
        <end position="211"/>
    </location>
</feature>
<feature type="region of interest" description="Disordered" evidence="1">
    <location>
        <begin position="172"/>
        <end position="211"/>
    </location>
</feature>
<reference evidence="2" key="1">
    <citation type="submission" date="2020-05" db="EMBL/GenBank/DDBJ databases">
        <authorList>
            <person name="Chiriac C."/>
            <person name="Salcher M."/>
            <person name="Ghai R."/>
            <person name="Kavagutti S V."/>
        </authorList>
    </citation>
    <scope>NUCLEOTIDE SEQUENCE</scope>
</reference>
<organism evidence="2">
    <name type="scientific">freshwater metagenome</name>
    <dbReference type="NCBI Taxonomy" id="449393"/>
    <lineage>
        <taxon>unclassified sequences</taxon>
        <taxon>metagenomes</taxon>
        <taxon>ecological metagenomes</taxon>
    </lineage>
</organism>
<evidence type="ECO:0000313" key="2">
    <source>
        <dbReference type="EMBL" id="CAB4936691.1"/>
    </source>
</evidence>
<accession>A0A6J7J1G3</accession>
<dbReference type="EMBL" id="CAFBNB010000189">
    <property type="protein sequence ID" value="CAB4936691.1"/>
    <property type="molecule type" value="Genomic_DNA"/>
</dbReference>
<dbReference type="AlphaFoldDB" id="A0A6J7J1G3"/>
<protein>
    <submittedName>
        <fullName evidence="2">Unannotated protein</fullName>
    </submittedName>
</protein>
<sequence>MLHLDHLNDPLDIAQPASPEFRMQGRVGTAWQPLGLHAGLEAPDLAHLVIADPTGRVPKPVDEFEERSAERLVSGGEVCSQQGLGLPAGGPAFVVGPVRIQRADERALLALGPQIGIDIERRVLRRRHEQAPELIGDRERRGVGRLLVSAIEWLVYEHDIDIAAEAELVPAEPAHADDREPHRKGPARRGLDHADRHLEGRSHRGTRDIAQ</sequence>
<name>A0A6J7J1G3_9ZZZZ</name>
<gene>
    <name evidence="2" type="ORF">UFOPK3720_01024</name>
</gene>
<evidence type="ECO:0000256" key="1">
    <source>
        <dbReference type="SAM" id="MobiDB-lite"/>
    </source>
</evidence>
<proteinExistence type="predicted"/>